<comment type="pathway">
    <text evidence="1 7">Fermentation; pyruvate fermentation to lactate; (S)-lactate from pyruvate: step 1/1.</text>
</comment>
<dbReference type="OrthoDB" id="9802969at2"/>
<keyword evidence="7" id="KW-0597">Phosphoprotein</keyword>
<dbReference type="NCBIfam" id="NF004863">
    <property type="entry name" value="PRK06223.1"/>
    <property type="match status" value="1"/>
</dbReference>
<dbReference type="InterPro" id="IPR018177">
    <property type="entry name" value="L-lactate_DH_AS"/>
</dbReference>
<feature type="binding site" evidence="7">
    <location>
        <position position="17"/>
    </location>
    <ligand>
        <name>NAD(+)</name>
        <dbReference type="ChEBI" id="CHEBI:57540"/>
    </ligand>
</feature>
<dbReference type="EMBL" id="UHDS01000001">
    <property type="protein sequence ID" value="SUM54812.1"/>
    <property type="molecule type" value="Genomic_DNA"/>
</dbReference>
<feature type="binding site" evidence="7">
    <location>
        <begin position="152"/>
        <end position="155"/>
    </location>
    <ligand>
        <name>substrate</name>
    </ligand>
</feature>
<dbReference type="Gene3D" id="3.40.50.720">
    <property type="entry name" value="NAD(P)-binding Rossmann-like Domain"/>
    <property type="match status" value="1"/>
</dbReference>
<dbReference type="RefSeq" id="WP_103373559.1">
    <property type="nucleotide sequence ID" value="NZ_BMCF01000002.1"/>
</dbReference>
<feature type="binding site" evidence="7">
    <location>
        <position position="92"/>
    </location>
    <ligand>
        <name>substrate</name>
    </ligand>
</feature>
<dbReference type="HAMAP" id="MF_00488">
    <property type="entry name" value="Lactate_dehydrog"/>
    <property type="match status" value="1"/>
</dbReference>
<dbReference type="InterPro" id="IPR022383">
    <property type="entry name" value="Lactate/malate_DH_C"/>
</dbReference>
<dbReference type="GO" id="GO:0005737">
    <property type="term" value="C:cytoplasm"/>
    <property type="evidence" value="ECO:0007669"/>
    <property type="project" value="UniProtKB-SubCell"/>
</dbReference>
<dbReference type="PRINTS" id="PR00086">
    <property type="entry name" value="LLDHDRGNASE"/>
</dbReference>
<evidence type="ECO:0000256" key="4">
    <source>
        <dbReference type="ARBA" id="ARBA00023002"/>
    </source>
</evidence>
<evidence type="ECO:0000256" key="9">
    <source>
        <dbReference type="PIRSR" id="PIRSR000102-3"/>
    </source>
</evidence>
<dbReference type="PANTHER" id="PTHR43128">
    <property type="entry name" value="L-2-HYDROXYCARBOXYLATE DEHYDROGENASE (NAD(P)(+))"/>
    <property type="match status" value="1"/>
</dbReference>
<dbReference type="InterPro" id="IPR015955">
    <property type="entry name" value="Lactate_DH/Glyco_Ohase_4_C"/>
</dbReference>
<dbReference type="EMBL" id="PZHR01000019">
    <property type="protein sequence ID" value="PTK59566.1"/>
    <property type="molecule type" value="Genomic_DNA"/>
</dbReference>
<evidence type="ECO:0000256" key="2">
    <source>
        <dbReference type="ARBA" id="ARBA00006054"/>
    </source>
</evidence>
<comment type="catalytic activity">
    <reaction evidence="6 7">
        <text>(S)-lactate + NAD(+) = pyruvate + NADH + H(+)</text>
        <dbReference type="Rhea" id="RHEA:23444"/>
        <dbReference type="ChEBI" id="CHEBI:15361"/>
        <dbReference type="ChEBI" id="CHEBI:15378"/>
        <dbReference type="ChEBI" id="CHEBI:16651"/>
        <dbReference type="ChEBI" id="CHEBI:57540"/>
        <dbReference type="ChEBI" id="CHEBI:57945"/>
        <dbReference type="EC" id="1.1.1.27"/>
    </reaction>
</comment>
<comment type="subcellular location">
    <subcellularLocation>
        <location evidence="7">Cytoplasm</location>
    </subcellularLocation>
</comment>
<feature type="binding site" evidence="7">
    <location>
        <position position="69"/>
    </location>
    <ligand>
        <name>NAD(+)</name>
        <dbReference type="ChEBI" id="CHEBI:57540"/>
    </ligand>
</feature>
<keyword evidence="5 7" id="KW-0520">NAD</keyword>
<dbReference type="InterPro" id="IPR001557">
    <property type="entry name" value="L-lactate/malate_DH"/>
</dbReference>
<feature type="binding site" evidence="9">
    <location>
        <position position="99"/>
    </location>
    <ligand>
        <name>NAD(+)</name>
        <dbReference type="ChEBI" id="CHEBI:57540"/>
    </ligand>
</feature>
<reference evidence="13 15" key="3">
    <citation type="submission" date="2018-06" db="EMBL/GenBank/DDBJ databases">
        <authorList>
            <consortium name="Pathogen Informatics"/>
            <person name="Doyle S."/>
        </authorList>
    </citation>
    <scope>NUCLEOTIDE SEQUENCE [LARGE SCALE GENOMIC DNA]</scope>
    <source>
        <strain evidence="13 15">NCTC13834</strain>
    </source>
</reference>
<dbReference type="Proteomes" id="UP000254412">
    <property type="component" value="Unassembled WGS sequence"/>
</dbReference>
<feature type="domain" description="Lactate/malate dehydrogenase C-terminal" evidence="11">
    <location>
        <begin position="149"/>
        <end position="314"/>
    </location>
</feature>
<reference evidence="12 14" key="1">
    <citation type="journal article" date="2016" name="Front. Microbiol.">
        <title>Comprehensive Phylogenetic Analysis of Bovine Non-aureus Staphylococci Species Based on Whole-Genome Sequencing.</title>
        <authorList>
            <person name="Naushad S."/>
            <person name="Barkema H.W."/>
            <person name="Luby C."/>
            <person name="Condas L.A."/>
            <person name="Nobrega D.B."/>
            <person name="Carson D.A."/>
            <person name="De Buck J."/>
        </authorList>
    </citation>
    <scope>NUCLEOTIDE SEQUENCE [LARGE SCALE GENOMIC DNA]</scope>
    <source>
        <strain evidence="12 14">SNUC 4337</strain>
    </source>
</reference>
<organism evidence="12 14">
    <name type="scientific">Staphylococcus nepalensis</name>
    <dbReference type="NCBI Taxonomy" id="214473"/>
    <lineage>
        <taxon>Bacteria</taxon>
        <taxon>Bacillati</taxon>
        <taxon>Bacillota</taxon>
        <taxon>Bacilli</taxon>
        <taxon>Bacillales</taxon>
        <taxon>Staphylococcaceae</taxon>
        <taxon>Staphylococcus</taxon>
    </lineage>
</organism>
<evidence type="ECO:0000313" key="14">
    <source>
        <dbReference type="Proteomes" id="UP000240400"/>
    </source>
</evidence>
<dbReference type="Gene3D" id="3.90.110.10">
    <property type="entry name" value="Lactate dehydrogenase/glycoside hydrolase, family 4, C-terminal"/>
    <property type="match status" value="1"/>
</dbReference>
<protein>
    <recommendedName>
        <fullName evidence="3 7">L-lactate dehydrogenase</fullName>
        <shortName evidence="7">L-LDH</shortName>
        <ecNumber evidence="3 7">1.1.1.27</ecNumber>
    </recommendedName>
</protein>
<feature type="binding site" evidence="9">
    <location>
        <begin position="13"/>
        <end position="18"/>
    </location>
    <ligand>
        <name>NAD(+)</name>
        <dbReference type="ChEBI" id="CHEBI:57540"/>
    </ligand>
</feature>
<dbReference type="InterPro" id="IPR036291">
    <property type="entry name" value="NAD(P)-bd_dom_sf"/>
</dbReference>
<dbReference type="EC" id="1.1.1.27" evidence="3 7"/>
<dbReference type="Pfam" id="PF02866">
    <property type="entry name" value="Ldh_1_C"/>
    <property type="match status" value="1"/>
</dbReference>
<dbReference type="GO" id="GO:0006089">
    <property type="term" value="P:lactate metabolic process"/>
    <property type="evidence" value="ECO:0007669"/>
    <property type="project" value="TreeGrafter"/>
</dbReference>
<evidence type="ECO:0000256" key="8">
    <source>
        <dbReference type="PIRSR" id="PIRSR000102-1"/>
    </source>
</evidence>
<dbReference type="PANTHER" id="PTHR43128:SF16">
    <property type="entry name" value="L-LACTATE DEHYDROGENASE"/>
    <property type="match status" value="1"/>
</dbReference>
<evidence type="ECO:0000313" key="12">
    <source>
        <dbReference type="EMBL" id="PTK59566.1"/>
    </source>
</evidence>
<evidence type="ECO:0000256" key="3">
    <source>
        <dbReference type="ARBA" id="ARBA00012967"/>
    </source>
</evidence>
<feature type="modified residue" description="Phosphotyrosine" evidence="7">
    <location>
        <position position="223"/>
    </location>
</feature>
<sequence length="318" mass="34549">MKYSKGNKVVLIGDGAVGSSYAFALVSQGIADELVIIDLDETKVHGDVADLNHSAPYGGSPIKIKAGSYKDCSNADLIVITAGAAQKPGETRLDLVEKNTRIFKEIVSTIMQTGFNGIFLIATNPVDVLSYVTQKVSGLPKAQVIGSGTILDTARFKYELAREFNVSPWSVDAQIIGEHGDSELAVWSQANIAGQSLYDILKDNPDKQHRIDEIFINTRDAAYDIIKAKGATYYGIAMGLIRITQAILKNQNVVLPVSSYLNGEYGQTDVYIGVPTLINRNGAVKVYETQLNSSESKLFENSAIILKEMQNKINQLIA</sequence>
<dbReference type="InterPro" id="IPR001236">
    <property type="entry name" value="Lactate/malate_DH_N"/>
</dbReference>
<dbReference type="Pfam" id="PF00056">
    <property type="entry name" value="Ldh_1_N"/>
    <property type="match status" value="1"/>
</dbReference>
<evidence type="ECO:0000256" key="1">
    <source>
        <dbReference type="ARBA" id="ARBA00004843"/>
    </source>
</evidence>
<gene>
    <name evidence="13" type="primary">ldhA</name>
    <name evidence="7" type="synonym">ldh</name>
    <name evidence="12" type="ORF">BUZ61_05155</name>
    <name evidence="13" type="ORF">NCTC13834_01157</name>
</gene>
<feature type="binding site" evidence="7 9">
    <location>
        <position position="38"/>
    </location>
    <ligand>
        <name>NAD(+)</name>
        <dbReference type="ChEBI" id="CHEBI:57540"/>
    </ligand>
</feature>
<feature type="domain" description="Lactate/malate dehydrogenase N-terminal" evidence="10">
    <location>
        <begin position="8"/>
        <end position="146"/>
    </location>
</feature>
<dbReference type="PROSITE" id="PS00064">
    <property type="entry name" value="L_LDH"/>
    <property type="match status" value="1"/>
</dbReference>
<dbReference type="GO" id="GO:0004459">
    <property type="term" value="F:L-lactate dehydrogenase (NAD+) activity"/>
    <property type="evidence" value="ECO:0007669"/>
    <property type="project" value="UniProtKB-UniRule"/>
</dbReference>
<evidence type="ECO:0000256" key="5">
    <source>
        <dbReference type="ARBA" id="ARBA00023027"/>
    </source>
</evidence>
<feature type="binding site" evidence="7">
    <location>
        <position position="43"/>
    </location>
    <ligand>
        <name>NAD(+)</name>
        <dbReference type="ChEBI" id="CHEBI:57540"/>
    </ligand>
</feature>
<comment type="subunit">
    <text evidence="7">Homotetramer.</text>
</comment>
<dbReference type="PIRSF" id="PIRSF000102">
    <property type="entry name" value="Lac_mal_DH"/>
    <property type="match status" value="1"/>
</dbReference>
<feature type="binding site" evidence="7">
    <location>
        <position position="147"/>
    </location>
    <ligand>
        <name>NAD(+)</name>
        <dbReference type="ChEBI" id="CHEBI:57540"/>
    </ligand>
</feature>
<keyword evidence="4 7" id="KW-0560">Oxidoreductase</keyword>
<reference evidence="12" key="2">
    <citation type="submission" date="2018-03" db="EMBL/GenBank/DDBJ databases">
        <authorList>
            <person name="Keele B.F."/>
        </authorList>
    </citation>
    <scope>NUCLEOTIDE SEQUENCE</scope>
    <source>
        <strain evidence="12">SNUC 4337</strain>
    </source>
</reference>
<dbReference type="NCBIfam" id="TIGR01771">
    <property type="entry name" value="L-LDH-NAD"/>
    <property type="match status" value="1"/>
</dbReference>
<feature type="binding site" evidence="7">
    <location>
        <position position="86"/>
    </location>
    <ligand>
        <name>substrate</name>
    </ligand>
</feature>
<dbReference type="CDD" id="cd05291">
    <property type="entry name" value="HicDH_like"/>
    <property type="match status" value="1"/>
</dbReference>
<feature type="binding site" evidence="7">
    <location>
        <begin position="124"/>
        <end position="127"/>
    </location>
    <ligand>
        <name>substrate</name>
    </ligand>
</feature>
<proteinExistence type="inferred from homology"/>
<feature type="active site" description="Proton acceptor" evidence="7 8">
    <location>
        <position position="179"/>
    </location>
</feature>
<evidence type="ECO:0000313" key="15">
    <source>
        <dbReference type="Proteomes" id="UP000254412"/>
    </source>
</evidence>
<feature type="binding site" evidence="7">
    <location>
        <position position="232"/>
    </location>
    <ligand>
        <name>substrate</name>
    </ligand>
</feature>
<comment type="function">
    <text evidence="7">Catalyzes the conversion of lactate to pyruvate.</text>
</comment>
<evidence type="ECO:0000259" key="11">
    <source>
        <dbReference type="Pfam" id="PF02866"/>
    </source>
</evidence>
<evidence type="ECO:0000256" key="6">
    <source>
        <dbReference type="ARBA" id="ARBA00049258"/>
    </source>
</evidence>
<evidence type="ECO:0000256" key="7">
    <source>
        <dbReference type="HAMAP-Rule" id="MF_00488"/>
    </source>
</evidence>
<comment type="similarity">
    <text evidence="2 7">Belongs to the LDH/MDH superfamily. LDH family.</text>
</comment>
<dbReference type="UniPathway" id="UPA00554">
    <property type="reaction ID" value="UER00611"/>
</dbReference>
<evidence type="ECO:0000313" key="13">
    <source>
        <dbReference type="EMBL" id="SUM54812.1"/>
    </source>
</evidence>
<name>A0A2T4SBN1_9STAP</name>
<evidence type="ECO:0000259" key="10">
    <source>
        <dbReference type="Pfam" id="PF00056"/>
    </source>
</evidence>
<dbReference type="SUPFAM" id="SSF56327">
    <property type="entry name" value="LDH C-terminal domain-like"/>
    <property type="match status" value="1"/>
</dbReference>
<comment type="caution">
    <text evidence="7">Lacks conserved residue(s) required for the propagation of feature annotation.</text>
</comment>
<dbReference type="GO" id="GO:0006096">
    <property type="term" value="P:glycolytic process"/>
    <property type="evidence" value="ECO:0007669"/>
    <property type="project" value="UniProtKB-UniRule"/>
</dbReference>
<dbReference type="AlphaFoldDB" id="A0A2T4SBN1"/>
<dbReference type="InterPro" id="IPR011304">
    <property type="entry name" value="L-lactate_DH"/>
</dbReference>
<dbReference type="Proteomes" id="UP000240400">
    <property type="component" value="Unassembled WGS sequence"/>
</dbReference>
<feature type="binding site" evidence="7">
    <location>
        <begin position="122"/>
        <end position="124"/>
    </location>
    <ligand>
        <name>NAD(+)</name>
        <dbReference type="ChEBI" id="CHEBI:57540"/>
    </ligand>
</feature>
<dbReference type="NCBIfam" id="NF000824">
    <property type="entry name" value="PRK00066.1"/>
    <property type="match status" value="1"/>
</dbReference>
<accession>A0A2T4SBN1</accession>
<feature type="binding site" evidence="7">
    <location>
        <begin position="83"/>
        <end position="84"/>
    </location>
    <ligand>
        <name>NAD(+)</name>
        <dbReference type="ChEBI" id="CHEBI:57540"/>
    </ligand>
</feature>
<dbReference type="FunFam" id="3.40.50.720:FF:000018">
    <property type="entry name" value="Malate dehydrogenase"/>
    <property type="match status" value="1"/>
</dbReference>
<dbReference type="SUPFAM" id="SSF51735">
    <property type="entry name" value="NAD(P)-binding Rossmann-fold domains"/>
    <property type="match status" value="1"/>
</dbReference>
<keyword evidence="7" id="KW-0963">Cytoplasm</keyword>